<dbReference type="EMBL" id="RCMI01000288">
    <property type="protein sequence ID" value="KAG2919710.1"/>
    <property type="molecule type" value="Genomic_DNA"/>
</dbReference>
<organism evidence="2 6">
    <name type="scientific">Phytophthora cactorum</name>
    <dbReference type="NCBI Taxonomy" id="29920"/>
    <lineage>
        <taxon>Eukaryota</taxon>
        <taxon>Sar</taxon>
        <taxon>Stramenopiles</taxon>
        <taxon>Oomycota</taxon>
        <taxon>Peronosporomycetes</taxon>
        <taxon>Peronosporales</taxon>
        <taxon>Peronosporaceae</taxon>
        <taxon>Phytophthora</taxon>
    </lineage>
</organism>
<dbReference type="VEuPathDB" id="FungiDB:PC110_g2045"/>
<dbReference type="AlphaFoldDB" id="A0A8T1CER8"/>
<dbReference type="EMBL" id="RCMK01000297">
    <property type="protein sequence ID" value="KAG2937928.1"/>
    <property type="molecule type" value="Genomic_DNA"/>
</dbReference>
<gene>
    <name evidence="1" type="ORF">PC113_g3060</name>
    <name evidence="2" type="ORF">PC115_g10040</name>
    <name evidence="3" type="ORF">PC117_g11469</name>
    <name evidence="4" type="ORF">PC118_g10588</name>
    <name evidence="5" type="ORF">PC129_g12204</name>
</gene>
<evidence type="ECO:0000313" key="3">
    <source>
        <dbReference type="EMBL" id="KAG2937928.1"/>
    </source>
</evidence>
<protein>
    <submittedName>
        <fullName evidence="2">Uncharacterized protein</fullName>
    </submittedName>
</protein>
<dbReference type="Proteomes" id="UP000774804">
    <property type="component" value="Unassembled WGS sequence"/>
</dbReference>
<name>A0A8T1CER8_9STRA</name>
<dbReference type="Proteomes" id="UP000697107">
    <property type="component" value="Unassembled WGS sequence"/>
</dbReference>
<dbReference type="EMBL" id="RCMV01000452">
    <property type="protein sequence ID" value="KAG3216955.1"/>
    <property type="molecule type" value="Genomic_DNA"/>
</dbReference>
<dbReference type="EMBL" id="RCMG01000044">
    <property type="protein sequence ID" value="KAG2866172.1"/>
    <property type="molecule type" value="Genomic_DNA"/>
</dbReference>
<evidence type="ECO:0000313" key="1">
    <source>
        <dbReference type="EMBL" id="KAG2866172.1"/>
    </source>
</evidence>
<dbReference type="Proteomes" id="UP000760860">
    <property type="component" value="Unassembled WGS sequence"/>
</dbReference>
<evidence type="ECO:0000313" key="2">
    <source>
        <dbReference type="EMBL" id="KAG2919710.1"/>
    </source>
</evidence>
<reference evidence="2" key="1">
    <citation type="submission" date="2018-10" db="EMBL/GenBank/DDBJ databases">
        <title>Effector identification in a new, highly contiguous assembly of the strawberry crown rot pathogen Phytophthora cactorum.</title>
        <authorList>
            <person name="Armitage A.D."/>
            <person name="Nellist C.F."/>
            <person name="Bates H."/>
            <person name="Vickerstaff R.J."/>
            <person name="Harrison R.J."/>
        </authorList>
    </citation>
    <scope>NUCLEOTIDE SEQUENCE</scope>
    <source>
        <strain evidence="1">15-7</strain>
        <strain evidence="2">4032</strain>
        <strain evidence="3">4040</strain>
        <strain evidence="4">P415</strain>
        <strain evidence="5">P421</strain>
    </source>
</reference>
<accession>A0A8T1CER8</accession>
<evidence type="ECO:0000313" key="4">
    <source>
        <dbReference type="EMBL" id="KAG2981477.1"/>
    </source>
</evidence>
<evidence type="ECO:0000313" key="6">
    <source>
        <dbReference type="Proteomes" id="UP000774804"/>
    </source>
</evidence>
<dbReference type="Proteomes" id="UP000736787">
    <property type="component" value="Unassembled WGS sequence"/>
</dbReference>
<sequence length="80" mass="8996">MLEYIQRARHFISCITTHPVDMATQVHVFTSGMNAGYQRFYLMRKTPSTPEEASEVAVREDYSVTASQALDVSRAPASEL</sequence>
<dbReference type="EMBL" id="RCML01000307">
    <property type="protein sequence ID" value="KAG2981477.1"/>
    <property type="molecule type" value="Genomic_DNA"/>
</dbReference>
<proteinExistence type="predicted"/>
<dbReference type="Proteomes" id="UP000735874">
    <property type="component" value="Unassembled WGS sequence"/>
</dbReference>
<evidence type="ECO:0000313" key="5">
    <source>
        <dbReference type="EMBL" id="KAG3216955.1"/>
    </source>
</evidence>
<comment type="caution">
    <text evidence="2">The sequence shown here is derived from an EMBL/GenBank/DDBJ whole genome shotgun (WGS) entry which is preliminary data.</text>
</comment>